<evidence type="ECO:0000256" key="5">
    <source>
        <dbReference type="ARBA" id="ARBA00023295"/>
    </source>
</evidence>
<dbReference type="InterPro" id="IPR017853">
    <property type="entry name" value="GH"/>
</dbReference>
<dbReference type="InterPro" id="IPR029018">
    <property type="entry name" value="Hex-like_dom2"/>
</dbReference>
<evidence type="ECO:0000256" key="3">
    <source>
        <dbReference type="ARBA" id="ARBA00012663"/>
    </source>
</evidence>
<comment type="catalytic activity">
    <reaction evidence="1">
        <text>Hydrolysis of terminal non-reducing N-acetyl-D-hexosamine residues in N-acetyl-beta-D-hexosaminides.</text>
        <dbReference type="EC" id="3.2.1.52"/>
    </reaction>
</comment>
<dbReference type="Pfam" id="PF00728">
    <property type="entry name" value="Glyco_hydro_20"/>
    <property type="match status" value="1"/>
</dbReference>
<evidence type="ECO:0000256" key="6">
    <source>
        <dbReference type="PIRSR" id="PIRSR625705-1"/>
    </source>
</evidence>
<dbReference type="InterPro" id="IPR015883">
    <property type="entry name" value="Glyco_hydro_20_cat"/>
</dbReference>
<dbReference type="SUPFAM" id="SSF55545">
    <property type="entry name" value="beta-N-acetylhexosaminidase-like domain"/>
    <property type="match status" value="1"/>
</dbReference>
<dbReference type="InterPro" id="IPR015882">
    <property type="entry name" value="HEX_bac_N"/>
</dbReference>
<reference evidence="9 10" key="1">
    <citation type="submission" date="2019-03" db="EMBL/GenBank/DDBJ databases">
        <title>Genomic Encyclopedia of Type Strains, Phase III (KMG-III): the genomes of soil and plant-associated and newly described type strains.</title>
        <authorList>
            <person name="Whitman W."/>
        </authorList>
    </citation>
    <scope>NUCLEOTIDE SEQUENCE [LARGE SCALE GENOMIC DNA]</scope>
    <source>
        <strain evidence="9 10">VKM Ac-2570</strain>
    </source>
</reference>
<dbReference type="InterPro" id="IPR025705">
    <property type="entry name" value="Beta_hexosaminidase_sua/sub"/>
</dbReference>
<feature type="domain" description="Glycoside hydrolase family 20 catalytic" evidence="7">
    <location>
        <begin position="142"/>
        <end position="497"/>
    </location>
</feature>
<dbReference type="Gene3D" id="3.30.379.10">
    <property type="entry name" value="Chitobiase/beta-hexosaminidase domain 2-like"/>
    <property type="match status" value="1"/>
</dbReference>
<keyword evidence="5" id="KW-0326">Glycosidase</keyword>
<dbReference type="PANTHER" id="PTHR22600">
    <property type="entry name" value="BETA-HEXOSAMINIDASE"/>
    <property type="match status" value="1"/>
</dbReference>
<dbReference type="GO" id="GO:0030203">
    <property type="term" value="P:glycosaminoglycan metabolic process"/>
    <property type="evidence" value="ECO:0007669"/>
    <property type="project" value="TreeGrafter"/>
</dbReference>
<evidence type="ECO:0000259" key="7">
    <source>
        <dbReference type="Pfam" id="PF00728"/>
    </source>
</evidence>
<dbReference type="GO" id="GO:0004563">
    <property type="term" value="F:beta-N-acetylhexosaminidase activity"/>
    <property type="evidence" value="ECO:0007669"/>
    <property type="project" value="UniProtKB-EC"/>
</dbReference>
<dbReference type="RefSeq" id="WP_134122348.1">
    <property type="nucleotide sequence ID" value="NZ_SODF01000002.1"/>
</dbReference>
<evidence type="ECO:0000259" key="8">
    <source>
        <dbReference type="Pfam" id="PF02838"/>
    </source>
</evidence>
<dbReference type="PRINTS" id="PR00738">
    <property type="entry name" value="GLHYDRLASE20"/>
</dbReference>
<comment type="caution">
    <text evidence="9">The sequence shown here is derived from an EMBL/GenBank/DDBJ whole genome shotgun (WGS) entry which is preliminary data.</text>
</comment>
<evidence type="ECO:0000313" key="9">
    <source>
        <dbReference type="EMBL" id="TDW19488.1"/>
    </source>
</evidence>
<dbReference type="GO" id="GO:0005975">
    <property type="term" value="P:carbohydrate metabolic process"/>
    <property type="evidence" value="ECO:0007669"/>
    <property type="project" value="InterPro"/>
</dbReference>
<dbReference type="Pfam" id="PF02838">
    <property type="entry name" value="Glyco_hydro_20b"/>
    <property type="match status" value="1"/>
</dbReference>
<dbReference type="GO" id="GO:0016020">
    <property type="term" value="C:membrane"/>
    <property type="evidence" value="ECO:0007669"/>
    <property type="project" value="TreeGrafter"/>
</dbReference>
<feature type="active site" description="Proton donor" evidence="6">
    <location>
        <position position="307"/>
    </location>
</feature>
<dbReference type="EMBL" id="SODF01000002">
    <property type="protein sequence ID" value="TDW19488.1"/>
    <property type="molecule type" value="Genomic_DNA"/>
</dbReference>
<proteinExistence type="inferred from homology"/>
<protein>
    <recommendedName>
        <fullName evidence="3">beta-N-acetylhexosaminidase</fullName>
        <ecNumber evidence="3">3.2.1.52</ecNumber>
    </recommendedName>
</protein>
<keyword evidence="10" id="KW-1185">Reference proteome</keyword>
<evidence type="ECO:0000256" key="1">
    <source>
        <dbReference type="ARBA" id="ARBA00001231"/>
    </source>
</evidence>
<dbReference type="AlphaFoldDB" id="A0A4R7ZS44"/>
<evidence type="ECO:0000313" key="10">
    <source>
        <dbReference type="Proteomes" id="UP000295447"/>
    </source>
</evidence>
<dbReference type="Gene3D" id="3.20.20.80">
    <property type="entry name" value="Glycosidases"/>
    <property type="match status" value="1"/>
</dbReference>
<comment type="similarity">
    <text evidence="2">Belongs to the glycosyl hydrolase 20 family.</text>
</comment>
<gene>
    <name evidence="9" type="ORF">EV650_6098</name>
</gene>
<dbReference type="SUPFAM" id="SSF51445">
    <property type="entry name" value="(Trans)glycosidases"/>
    <property type="match status" value="1"/>
</dbReference>
<name>A0A4R7ZS44_9ACTN</name>
<dbReference type="EC" id="3.2.1.52" evidence="3"/>
<organism evidence="9 10">
    <name type="scientific">Kribbella kalugense</name>
    <dbReference type="NCBI Taxonomy" id="2512221"/>
    <lineage>
        <taxon>Bacteria</taxon>
        <taxon>Bacillati</taxon>
        <taxon>Actinomycetota</taxon>
        <taxon>Actinomycetes</taxon>
        <taxon>Propionibacteriales</taxon>
        <taxon>Kribbellaceae</taxon>
        <taxon>Kribbella</taxon>
    </lineage>
</organism>
<sequence length="532" mass="57961">MSLPLIPAPTTASTDDGTFAVTDALGVSYPPELATIAVHFADDLEADSGITLTPGAIGITLELGRDGLDDVAPAAGLRADGREADADERYGLEVTTDGIRIWGPTPEAVHRGLTSLRQLITANTADGTATLPTARVLDGPRFSWRGLSLDVVRTFHAPPVVRRVIDMCSLYKLNVLHLHLTDDQGWRVEVPSRPALTEIGAAGATDDRPGGFYSQAELAELVAYAAERFVTVVPEIDMPGHTSAVFEAYPELAPTETRTVELGNGTTLHLNTLEPGRPEIWTFVEDVLDAVIPQFPHSAYVHIGGDEAWGMSDEDHAAFVDLAAGLVRTRGKRVVGWQEIARAAITSDDVVQYWLEPRQDDSLDGEAASMVPADLLPILIEHFAKAEQDIPRALRHGSRLLLSPTSRLYFDAPHAKASSDPAQEELRKRVGLPFYPPTSIESGVDWDPVEYTPGIDSDAQVAGVEAAIWCETITTSAELEFMLLPRLAGAAEKAWSQTRTNWPDYATRLAHHSPTWQARTWNYFKSTEVNWP</sequence>
<dbReference type="OrthoDB" id="9763537at2"/>
<feature type="domain" description="Beta-hexosaminidase bacterial type N-terminal" evidence="8">
    <location>
        <begin position="4"/>
        <end position="138"/>
    </location>
</feature>
<evidence type="ECO:0000256" key="2">
    <source>
        <dbReference type="ARBA" id="ARBA00006285"/>
    </source>
</evidence>
<accession>A0A4R7ZS44</accession>
<dbReference type="PANTHER" id="PTHR22600:SF57">
    <property type="entry name" value="BETA-N-ACETYLHEXOSAMINIDASE"/>
    <property type="match status" value="1"/>
</dbReference>
<dbReference type="Proteomes" id="UP000295447">
    <property type="component" value="Unassembled WGS sequence"/>
</dbReference>
<evidence type="ECO:0000256" key="4">
    <source>
        <dbReference type="ARBA" id="ARBA00022801"/>
    </source>
</evidence>
<keyword evidence="4" id="KW-0378">Hydrolase</keyword>